<organism evidence="7 8">
    <name type="scientific">Carboxydocella sporoproducens DSM 16521</name>
    <dbReference type="NCBI Taxonomy" id="1121270"/>
    <lineage>
        <taxon>Bacteria</taxon>
        <taxon>Bacillati</taxon>
        <taxon>Bacillota</taxon>
        <taxon>Clostridia</taxon>
        <taxon>Eubacteriales</taxon>
        <taxon>Clostridiales Family XVI. Incertae Sedis</taxon>
        <taxon>Carboxydocella</taxon>
    </lineage>
</organism>
<dbReference type="PROSITE" id="PS00815">
    <property type="entry name" value="AIPM_HOMOCIT_SYNTH_1"/>
    <property type="match status" value="1"/>
</dbReference>
<evidence type="ECO:0000256" key="3">
    <source>
        <dbReference type="ARBA" id="ARBA00022723"/>
    </source>
</evidence>
<evidence type="ECO:0000256" key="2">
    <source>
        <dbReference type="ARBA" id="ARBA00022679"/>
    </source>
</evidence>
<dbReference type="PANTHER" id="PTHR42738:SF7">
    <property type="entry name" value="HYDROXYMETHYLGLUTARYL-COA LYASE"/>
    <property type="match status" value="1"/>
</dbReference>
<reference evidence="8" key="1">
    <citation type="submission" date="2017-02" db="EMBL/GenBank/DDBJ databases">
        <authorList>
            <person name="Varghese N."/>
            <person name="Submissions S."/>
        </authorList>
    </citation>
    <scope>NUCLEOTIDE SEQUENCE [LARGE SCALE GENOMIC DNA]</scope>
    <source>
        <strain evidence="8">DSM 16521</strain>
    </source>
</reference>
<dbReference type="PROSITE" id="PS50991">
    <property type="entry name" value="PYR_CT"/>
    <property type="match status" value="1"/>
</dbReference>
<comment type="similarity">
    <text evidence="5">Belongs to the alpha-IPM synthase/homocitrate synthase family.</text>
</comment>
<gene>
    <name evidence="7" type="ORF">SAMN02745885_00318</name>
</gene>
<evidence type="ECO:0000256" key="1">
    <source>
        <dbReference type="ARBA" id="ARBA00009405"/>
    </source>
</evidence>
<dbReference type="GO" id="GO:0046912">
    <property type="term" value="F:acyltransferase activity, acyl groups converted into alkyl on transfer"/>
    <property type="evidence" value="ECO:0007669"/>
    <property type="project" value="InterPro"/>
</dbReference>
<proteinExistence type="inferred from homology"/>
<dbReference type="SUPFAM" id="SSF51569">
    <property type="entry name" value="Aldolase"/>
    <property type="match status" value="1"/>
</dbReference>
<protein>
    <submittedName>
        <fullName evidence="7">Hydroxymethylglutaryl-CoA lyase</fullName>
    </submittedName>
</protein>
<dbReference type="AlphaFoldDB" id="A0A1T4LV23"/>
<dbReference type="InterPro" id="IPR043594">
    <property type="entry name" value="HMGL"/>
</dbReference>
<dbReference type="GO" id="GO:0006552">
    <property type="term" value="P:L-leucine catabolic process"/>
    <property type="evidence" value="ECO:0007669"/>
    <property type="project" value="TreeGrafter"/>
</dbReference>
<evidence type="ECO:0000256" key="4">
    <source>
        <dbReference type="ARBA" id="ARBA00023239"/>
    </source>
</evidence>
<evidence type="ECO:0000256" key="5">
    <source>
        <dbReference type="RuleBase" id="RU003523"/>
    </source>
</evidence>
<dbReference type="Gene3D" id="3.20.20.70">
    <property type="entry name" value="Aldolase class I"/>
    <property type="match status" value="1"/>
</dbReference>
<dbReference type="RefSeq" id="WP_200803453.1">
    <property type="nucleotide sequence ID" value="NZ_FUXM01000002.1"/>
</dbReference>
<dbReference type="PANTHER" id="PTHR42738">
    <property type="entry name" value="HYDROXYMETHYLGLUTARYL-COA LYASE"/>
    <property type="match status" value="1"/>
</dbReference>
<keyword evidence="4 7" id="KW-0456">Lyase</keyword>
<dbReference type="FunFam" id="3.20.20.70:FF:000071">
    <property type="entry name" value="Hydroxymethylglutaryl-CoA lyase"/>
    <property type="match status" value="1"/>
</dbReference>
<keyword evidence="3" id="KW-0479">Metal-binding</keyword>
<accession>A0A1T4LV23</accession>
<evidence type="ECO:0000313" key="7">
    <source>
        <dbReference type="EMBL" id="SJZ58525.1"/>
    </source>
</evidence>
<name>A0A1T4LV23_9FIRM</name>
<keyword evidence="2 5" id="KW-0808">Transferase</keyword>
<dbReference type="NCBIfam" id="NF004283">
    <property type="entry name" value="PRK05692.1"/>
    <property type="match status" value="1"/>
</dbReference>
<dbReference type="GO" id="GO:0004419">
    <property type="term" value="F:hydroxymethylglutaryl-CoA lyase activity"/>
    <property type="evidence" value="ECO:0007669"/>
    <property type="project" value="TreeGrafter"/>
</dbReference>
<dbReference type="Proteomes" id="UP000189933">
    <property type="component" value="Unassembled WGS sequence"/>
</dbReference>
<dbReference type="InterPro" id="IPR013785">
    <property type="entry name" value="Aldolase_TIM"/>
</dbReference>
<dbReference type="GO" id="GO:0046872">
    <property type="term" value="F:metal ion binding"/>
    <property type="evidence" value="ECO:0007669"/>
    <property type="project" value="UniProtKB-KW"/>
</dbReference>
<dbReference type="Pfam" id="PF00682">
    <property type="entry name" value="HMGL-like"/>
    <property type="match status" value="1"/>
</dbReference>
<dbReference type="GO" id="GO:0046951">
    <property type="term" value="P:ketone body biosynthetic process"/>
    <property type="evidence" value="ECO:0007669"/>
    <property type="project" value="TreeGrafter"/>
</dbReference>
<evidence type="ECO:0000313" key="8">
    <source>
        <dbReference type="Proteomes" id="UP000189933"/>
    </source>
</evidence>
<dbReference type="EMBL" id="FUXM01000002">
    <property type="protein sequence ID" value="SJZ58525.1"/>
    <property type="molecule type" value="Genomic_DNA"/>
</dbReference>
<dbReference type="InterPro" id="IPR000891">
    <property type="entry name" value="PYR_CT"/>
</dbReference>
<dbReference type="InterPro" id="IPR002034">
    <property type="entry name" value="AIPM/Hcit_synth_CS"/>
</dbReference>
<evidence type="ECO:0000259" key="6">
    <source>
        <dbReference type="PROSITE" id="PS50991"/>
    </source>
</evidence>
<feature type="domain" description="Pyruvate carboxyltransferase" evidence="6">
    <location>
        <begin position="9"/>
        <end position="276"/>
    </location>
</feature>
<keyword evidence="8" id="KW-1185">Reference proteome</keyword>
<dbReference type="CDD" id="cd07938">
    <property type="entry name" value="DRE_TIM_HMGL"/>
    <property type="match status" value="1"/>
</dbReference>
<comment type="similarity">
    <text evidence="1">Belongs to the HMG-CoA lyase family.</text>
</comment>
<sequence length="304" mass="33003">MLANLPKQVTIWEVGLRDGLQNETRYISVEEKLELINGLIQSGVKNLEVTAFVNPKWVPQMKDASELLAKMERPSECNISALVPNEKGLEKALAARLNEIAVVVSASEGHNLKNLNKTADEAIREALHLIYKANVAGLRVRAYLSTAFGCPYDGPVKIERVMEISEKLLGAGAYQVSLGDTIGIAHPKQLQESLSLITRRIPPGKLALHLHDTRGMALANTIIGLEYGITTFDSSFGGLGGCPYAPGASGNVATEDLVNMLHAMGCQTGIDLDRLVLVSTRAQAILGKRLPSKILQIYRRTRGE</sequence>